<dbReference type="InterPro" id="IPR036052">
    <property type="entry name" value="TrpB-like_PALP_sf"/>
</dbReference>
<evidence type="ECO:0000256" key="13">
    <source>
        <dbReference type="ARBA" id="ARBA00079147"/>
    </source>
</evidence>
<evidence type="ECO:0000256" key="3">
    <source>
        <dbReference type="ARBA" id="ARBA00004962"/>
    </source>
</evidence>
<evidence type="ECO:0000256" key="7">
    <source>
        <dbReference type="ARBA" id="ARBA00022946"/>
    </source>
</evidence>
<dbReference type="NCBIfam" id="NF007989">
    <property type="entry name" value="PRK10717.1"/>
    <property type="match status" value="1"/>
</dbReference>
<evidence type="ECO:0000256" key="12">
    <source>
        <dbReference type="ARBA" id="ARBA00078262"/>
    </source>
</evidence>
<keyword evidence="17" id="KW-1185">Reference proteome</keyword>
<comment type="cofactor">
    <cofactor evidence="1">
        <name>pyridoxal 5'-phosphate</name>
        <dbReference type="ChEBI" id="CHEBI:597326"/>
    </cofactor>
</comment>
<comment type="pathway">
    <text evidence="3">Amino-acid biosynthesis; L-cysteine biosynthesis; L-cysteine from L-serine: step 2/2.</text>
</comment>
<sequence length="354" mass="37117">MAASTATAGAAAGVSVGIVRGFPGAVGNTPLVRLGSLSDKTGCEILAKAEWMNPGGSVKDRAAKYLIMDAEKKGVLKPGGTVVEGTAGNTGIGLAHMCRAKGYKCVIYIPETQSKEKMEALRGLGAEVRPVPAVPYKDEMNYNHQAKRCAEEMENAVWADQFDNPANQLAHYETTGPEILAQAGGKIDAWVAAVGTGGTLAGTSRFLKENVPGIKCFAADPPGASMFAYYTKGEMERSEGGSITEGIGQGRVTGNLATCEGLIDGAFLIPDAETIAMVYNLLHYEGIFVGASSALNMVGAVKTAEAVGAGNTVVSVLCDGAARYQSRLFSKSWLTEKGLFESIPEECRYLITLE</sequence>
<dbReference type="FunFam" id="3.40.50.1100:FF:000011">
    <property type="entry name" value="Cysteine synthase (o-acetylserine)"/>
    <property type="match status" value="1"/>
</dbReference>
<evidence type="ECO:0000256" key="1">
    <source>
        <dbReference type="ARBA" id="ARBA00001933"/>
    </source>
</evidence>
<accession>D7G728</accession>
<dbReference type="STRING" id="2880.D7G728"/>
<evidence type="ECO:0000313" key="16">
    <source>
        <dbReference type="EMBL" id="CBJ25721.1"/>
    </source>
</evidence>
<name>D7G728_ECTSI</name>
<dbReference type="EMBL" id="FN649727">
    <property type="protein sequence ID" value="CBJ25721.1"/>
    <property type="molecule type" value="Genomic_DNA"/>
</dbReference>
<comment type="catalytic activity">
    <reaction evidence="9">
        <text>O-succinyl-L-serine + hydrogen sulfide = L-cysteine + succinate</text>
        <dbReference type="Rhea" id="RHEA:53816"/>
        <dbReference type="ChEBI" id="CHEBI:29919"/>
        <dbReference type="ChEBI" id="CHEBI:30031"/>
        <dbReference type="ChEBI" id="CHEBI:35235"/>
        <dbReference type="ChEBI" id="CHEBI:136856"/>
    </reaction>
</comment>
<dbReference type="GO" id="GO:0141223">
    <property type="term" value="F:cysteine synthase activity, acting on O-succinyl-L-serine"/>
    <property type="evidence" value="ECO:0007669"/>
    <property type="project" value="RHEA"/>
</dbReference>
<keyword evidence="7" id="KW-0809">Transit peptide</keyword>
<dbReference type="AlphaFoldDB" id="D7G728"/>
<dbReference type="InterPro" id="IPR001926">
    <property type="entry name" value="TrpB-like_PALP"/>
</dbReference>
<organism evidence="16 17">
    <name type="scientific">Ectocarpus siliculosus</name>
    <name type="common">Brown alga</name>
    <name type="synonym">Conferva siliculosa</name>
    <dbReference type="NCBI Taxonomy" id="2880"/>
    <lineage>
        <taxon>Eukaryota</taxon>
        <taxon>Sar</taxon>
        <taxon>Stramenopiles</taxon>
        <taxon>Ochrophyta</taxon>
        <taxon>PX clade</taxon>
        <taxon>Phaeophyceae</taxon>
        <taxon>Ectocarpales</taxon>
        <taxon>Ectocarpaceae</taxon>
        <taxon>Ectocarpus</taxon>
    </lineage>
</organism>
<dbReference type="GO" id="GO:0005739">
    <property type="term" value="C:mitochondrion"/>
    <property type="evidence" value="ECO:0007669"/>
    <property type="project" value="UniProtKB-SubCell"/>
</dbReference>
<dbReference type="PROSITE" id="PS00901">
    <property type="entry name" value="CYS_SYNTHASE"/>
    <property type="match status" value="1"/>
</dbReference>
<feature type="domain" description="Tryptophan synthase beta chain-like PALP" evidence="15">
    <location>
        <begin position="25"/>
        <end position="319"/>
    </location>
</feature>
<dbReference type="PANTHER" id="PTHR10314">
    <property type="entry name" value="CYSTATHIONINE BETA-SYNTHASE"/>
    <property type="match status" value="1"/>
</dbReference>
<protein>
    <recommendedName>
        <fullName evidence="11">Cysteine synthase 1</fullName>
    </recommendedName>
    <alternativeName>
        <fullName evidence="12">O-acetylserine (thiol)-lyase 1</fullName>
    </alternativeName>
    <alternativeName>
        <fullName evidence="13">O-acetylserine sulfhydrylase 1</fullName>
    </alternativeName>
    <alternativeName>
        <fullName evidence="14">O-succinylserine sulfhydrylase</fullName>
    </alternativeName>
</protein>
<reference evidence="16 17" key="1">
    <citation type="journal article" date="2010" name="Nature">
        <title>The Ectocarpus genome and the independent evolution of multicellularity in brown algae.</title>
        <authorList>
            <person name="Cock J.M."/>
            <person name="Sterck L."/>
            <person name="Rouze P."/>
            <person name="Scornet D."/>
            <person name="Allen A.E."/>
            <person name="Amoutzias G."/>
            <person name="Anthouard V."/>
            <person name="Artiguenave F."/>
            <person name="Aury J.M."/>
            <person name="Badger J.H."/>
            <person name="Beszteri B."/>
            <person name="Billiau K."/>
            <person name="Bonnet E."/>
            <person name="Bothwell J.H."/>
            <person name="Bowler C."/>
            <person name="Boyen C."/>
            <person name="Brownlee C."/>
            <person name="Carrano C.J."/>
            <person name="Charrier B."/>
            <person name="Cho G.Y."/>
            <person name="Coelho S.M."/>
            <person name="Collen J."/>
            <person name="Corre E."/>
            <person name="Da Silva C."/>
            <person name="Delage L."/>
            <person name="Delaroque N."/>
            <person name="Dittami S.M."/>
            <person name="Doulbeau S."/>
            <person name="Elias M."/>
            <person name="Farnham G."/>
            <person name="Gachon C.M."/>
            <person name="Gschloessl B."/>
            <person name="Heesch S."/>
            <person name="Jabbari K."/>
            <person name="Jubin C."/>
            <person name="Kawai H."/>
            <person name="Kimura K."/>
            <person name="Kloareg B."/>
            <person name="Kupper F.C."/>
            <person name="Lang D."/>
            <person name="Le Bail A."/>
            <person name="Leblanc C."/>
            <person name="Lerouge P."/>
            <person name="Lohr M."/>
            <person name="Lopez P.J."/>
            <person name="Martens C."/>
            <person name="Maumus F."/>
            <person name="Michel G."/>
            <person name="Miranda-Saavedra D."/>
            <person name="Morales J."/>
            <person name="Moreau H."/>
            <person name="Motomura T."/>
            <person name="Nagasato C."/>
            <person name="Napoli C.A."/>
            <person name="Nelson D.R."/>
            <person name="Nyvall-Collen P."/>
            <person name="Peters A.F."/>
            <person name="Pommier C."/>
            <person name="Potin P."/>
            <person name="Poulain J."/>
            <person name="Quesneville H."/>
            <person name="Read B."/>
            <person name="Rensing S.A."/>
            <person name="Ritter A."/>
            <person name="Rousvoal S."/>
            <person name="Samanta M."/>
            <person name="Samson G."/>
            <person name="Schroeder D.C."/>
            <person name="Segurens B."/>
            <person name="Strittmatter M."/>
            <person name="Tonon T."/>
            <person name="Tregear J.W."/>
            <person name="Valentin K."/>
            <person name="von Dassow P."/>
            <person name="Yamagishi T."/>
            <person name="Van de Peer Y."/>
            <person name="Wincker P."/>
        </authorList>
    </citation>
    <scope>NUCLEOTIDE SEQUENCE [LARGE SCALE GENOMIC DNA]</scope>
    <source>
        <strain evidence="17">Ec32 / CCAP1310/4</strain>
    </source>
</reference>
<dbReference type="SUPFAM" id="SSF53686">
    <property type="entry name" value="Tryptophan synthase beta subunit-like PLP-dependent enzymes"/>
    <property type="match status" value="1"/>
</dbReference>
<keyword evidence="8" id="KW-0496">Mitochondrion</keyword>
<evidence type="ECO:0000256" key="8">
    <source>
        <dbReference type="ARBA" id="ARBA00023128"/>
    </source>
</evidence>
<evidence type="ECO:0000259" key="15">
    <source>
        <dbReference type="Pfam" id="PF00291"/>
    </source>
</evidence>
<keyword evidence="6" id="KW-0663">Pyridoxal phosphate</keyword>
<keyword evidence="5 16" id="KW-0808">Transferase</keyword>
<evidence type="ECO:0000313" key="17">
    <source>
        <dbReference type="Proteomes" id="UP000002630"/>
    </source>
</evidence>
<dbReference type="EMBL" id="FN649035">
    <property type="protein sequence ID" value="CBJ25721.1"/>
    <property type="molecule type" value="Genomic_DNA"/>
</dbReference>
<comment type="subcellular location">
    <subcellularLocation>
        <location evidence="2">Mitochondrion</location>
    </subcellularLocation>
</comment>
<dbReference type="CDD" id="cd01561">
    <property type="entry name" value="CBS_like"/>
    <property type="match status" value="1"/>
</dbReference>
<dbReference type="OrthoDB" id="10259545at2759"/>
<keyword evidence="4" id="KW-0028">Amino-acid biosynthesis</keyword>
<evidence type="ECO:0000256" key="9">
    <source>
        <dbReference type="ARBA" id="ARBA00050981"/>
    </source>
</evidence>
<evidence type="ECO:0000256" key="11">
    <source>
        <dbReference type="ARBA" id="ARBA00072087"/>
    </source>
</evidence>
<dbReference type="InterPro" id="IPR001216">
    <property type="entry name" value="P-phosphate_BS"/>
</dbReference>
<dbReference type="Pfam" id="PF00291">
    <property type="entry name" value="PALP"/>
    <property type="match status" value="1"/>
</dbReference>
<evidence type="ECO:0000256" key="6">
    <source>
        <dbReference type="ARBA" id="ARBA00022898"/>
    </source>
</evidence>
<dbReference type="InParanoid" id="D7G728"/>
<dbReference type="OMA" id="GYKCLII"/>
<dbReference type="InterPro" id="IPR050214">
    <property type="entry name" value="Cys_Synth/Cystath_Beta-Synth"/>
</dbReference>
<proteinExistence type="predicted"/>
<evidence type="ECO:0000256" key="4">
    <source>
        <dbReference type="ARBA" id="ARBA00022605"/>
    </source>
</evidence>
<dbReference type="GO" id="GO:0006535">
    <property type="term" value="P:cysteine biosynthetic process from serine"/>
    <property type="evidence" value="ECO:0007669"/>
    <property type="project" value="InterPro"/>
</dbReference>
<evidence type="ECO:0000256" key="10">
    <source>
        <dbReference type="ARBA" id="ARBA00058228"/>
    </source>
</evidence>
<dbReference type="Proteomes" id="UP000002630">
    <property type="component" value="Linkage Group LG02"/>
</dbReference>
<evidence type="ECO:0000256" key="5">
    <source>
        <dbReference type="ARBA" id="ARBA00022679"/>
    </source>
</evidence>
<dbReference type="eggNOG" id="KOG1481">
    <property type="taxonomic scope" value="Eukaryota"/>
</dbReference>
<evidence type="ECO:0000256" key="14">
    <source>
        <dbReference type="ARBA" id="ARBA00081847"/>
    </source>
</evidence>
<comment type="function">
    <text evidence="10">Catalyzes the conversion of O-succinyl-L-serine into cysteine, the last step in the cysteine biosynthesis pathway. Can also use O-acetyl-L-serine.</text>
</comment>
<evidence type="ECO:0000256" key="2">
    <source>
        <dbReference type="ARBA" id="ARBA00004173"/>
    </source>
</evidence>
<dbReference type="Gene3D" id="3.40.50.1100">
    <property type="match status" value="2"/>
</dbReference>
<gene>
    <name evidence="16" type="ORF">Esi_0008_0180</name>
</gene>